<keyword evidence="3 8" id="KW-0133">Cell shape</keyword>
<evidence type="ECO:0000256" key="6">
    <source>
        <dbReference type="ARBA" id="ARBA00023316"/>
    </source>
</evidence>
<evidence type="ECO:0000256" key="2">
    <source>
        <dbReference type="ARBA" id="ARBA00013090"/>
    </source>
</evidence>
<dbReference type="PROSITE" id="PS00924">
    <property type="entry name" value="ASP_GLU_RACEMASE_2"/>
    <property type="match status" value="1"/>
</dbReference>
<sequence>MIQDGRDNCAATPLGAVFEETDFDNRPIGMFDSGVGGLTVARSLVDQLPNESLIYVGDSAKGPYGPLSRETVAHHSRQIADNLVQRGVKMIVIACNTATAAFLREAEQRYDIPVIGVIEPAVRRAIATTRNHRIGVLGTQGTVDSGVYQQQITSYPGVTCVAQAAPRFVDFVERGITAGRQILGVAQAYVEPLQAANIDTLVLGCTHYPLLTGVIQLAMGDNVTLVSSAEETAKDVYRQLSMSGQLANTPPEAVNRVFETTGEPTKFAHLATRFLGPHVAQVSTLPDLGYA</sequence>
<evidence type="ECO:0000313" key="10">
    <source>
        <dbReference type="Proteomes" id="UP000269019"/>
    </source>
</evidence>
<evidence type="ECO:0000256" key="5">
    <source>
        <dbReference type="ARBA" id="ARBA00023235"/>
    </source>
</evidence>
<keyword evidence="6 8" id="KW-0961">Cell wall biogenesis/degradation</keyword>
<keyword evidence="10" id="KW-1185">Reference proteome</keyword>
<keyword evidence="4 8" id="KW-0573">Peptidoglycan synthesis</keyword>
<dbReference type="Pfam" id="PF01177">
    <property type="entry name" value="Asp_Glu_race"/>
    <property type="match status" value="1"/>
</dbReference>
<dbReference type="InterPro" id="IPR018187">
    <property type="entry name" value="Asp/Glu_racemase_AS_1"/>
</dbReference>
<evidence type="ECO:0000313" key="9">
    <source>
        <dbReference type="EMBL" id="AZA14176.1"/>
    </source>
</evidence>
<dbReference type="InterPro" id="IPR001920">
    <property type="entry name" value="Asp/Glu_race"/>
</dbReference>
<evidence type="ECO:0000256" key="4">
    <source>
        <dbReference type="ARBA" id="ARBA00022984"/>
    </source>
</evidence>
<proteinExistence type="inferred from homology"/>
<dbReference type="PANTHER" id="PTHR21198">
    <property type="entry name" value="GLUTAMATE RACEMASE"/>
    <property type="match status" value="1"/>
</dbReference>
<dbReference type="GO" id="GO:0071555">
    <property type="term" value="P:cell wall organization"/>
    <property type="evidence" value="ECO:0007669"/>
    <property type="project" value="UniProtKB-KW"/>
</dbReference>
<dbReference type="InterPro" id="IPR015942">
    <property type="entry name" value="Asp/Glu/hydantoin_racemase"/>
</dbReference>
<dbReference type="EMBL" id="CP033896">
    <property type="protein sequence ID" value="AZA14176.1"/>
    <property type="molecule type" value="Genomic_DNA"/>
</dbReference>
<evidence type="ECO:0000256" key="8">
    <source>
        <dbReference type="HAMAP-Rule" id="MF_00258"/>
    </source>
</evidence>
<dbReference type="InterPro" id="IPR033134">
    <property type="entry name" value="Asp/Glu_racemase_AS_2"/>
</dbReference>
<dbReference type="GO" id="GO:0009252">
    <property type="term" value="P:peptidoglycan biosynthetic process"/>
    <property type="evidence" value="ECO:0007669"/>
    <property type="project" value="UniProtKB-UniRule"/>
</dbReference>
<dbReference type="PANTHER" id="PTHR21198:SF2">
    <property type="entry name" value="GLUTAMATE RACEMASE"/>
    <property type="match status" value="1"/>
</dbReference>
<feature type="binding site" evidence="8">
    <location>
        <begin position="206"/>
        <end position="207"/>
    </location>
    <ligand>
        <name>substrate</name>
    </ligand>
</feature>
<dbReference type="GO" id="GO:0008360">
    <property type="term" value="P:regulation of cell shape"/>
    <property type="evidence" value="ECO:0007669"/>
    <property type="project" value="UniProtKB-KW"/>
</dbReference>
<protein>
    <recommendedName>
        <fullName evidence="7 8">Glutamate racemase</fullName>
        <ecNumber evidence="2 8">5.1.1.3</ecNumber>
    </recommendedName>
</protein>
<organism evidence="9 10">
    <name type="scientific">Corynebacterium choanae</name>
    <dbReference type="NCBI Taxonomy" id="1862358"/>
    <lineage>
        <taxon>Bacteria</taxon>
        <taxon>Bacillati</taxon>
        <taxon>Actinomycetota</taxon>
        <taxon>Actinomycetes</taxon>
        <taxon>Mycobacteriales</taxon>
        <taxon>Corynebacteriaceae</taxon>
        <taxon>Corynebacterium</taxon>
    </lineage>
</organism>
<dbReference type="Proteomes" id="UP000269019">
    <property type="component" value="Chromosome"/>
</dbReference>
<evidence type="ECO:0000256" key="7">
    <source>
        <dbReference type="ARBA" id="ARBA00070053"/>
    </source>
</evidence>
<dbReference type="PROSITE" id="PS00923">
    <property type="entry name" value="ASP_GLU_RACEMASE_1"/>
    <property type="match status" value="1"/>
</dbReference>
<dbReference type="EC" id="5.1.1.3" evidence="2 8"/>
<dbReference type="HAMAP" id="MF_00258">
    <property type="entry name" value="Glu_racemase"/>
    <property type="match status" value="1"/>
</dbReference>
<accession>A0A3G6J863</accession>
<dbReference type="Gene3D" id="3.40.50.1860">
    <property type="match status" value="2"/>
</dbReference>
<name>A0A3G6J863_9CORY</name>
<comment type="similarity">
    <text evidence="8">Belongs to the aspartate/glutamate racemases family.</text>
</comment>
<dbReference type="InterPro" id="IPR004391">
    <property type="entry name" value="Glu_race"/>
</dbReference>
<feature type="binding site" evidence="8">
    <location>
        <begin position="64"/>
        <end position="65"/>
    </location>
    <ligand>
        <name>substrate</name>
    </ligand>
</feature>
<dbReference type="GO" id="GO:0008881">
    <property type="term" value="F:glutamate racemase activity"/>
    <property type="evidence" value="ECO:0007669"/>
    <property type="project" value="UniProtKB-UniRule"/>
</dbReference>
<dbReference type="SUPFAM" id="SSF53681">
    <property type="entry name" value="Aspartate/glutamate racemase"/>
    <property type="match status" value="2"/>
</dbReference>
<reference evidence="9 10" key="1">
    <citation type="submission" date="2018-11" db="EMBL/GenBank/DDBJ databases">
        <authorList>
            <person name="Kleinhagauer T."/>
            <person name="Glaeser S.P."/>
            <person name="Spergser J."/>
            <person name="Ruckert C."/>
            <person name="Kaempfer P."/>
            <person name="Busse H.-J."/>
        </authorList>
    </citation>
    <scope>NUCLEOTIDE SEQUENCE [LARGE SCALE GENOMIC DNA]</scope>
    <source>
        <strain evidence="9 10">200CH</strain>
    </source>
</reference>
<dbReference type="UniPathway" id="UPA00219"/>
<dbReference type="AlphaFoldDB" id="A0A3G6J863"/>
<comment type="pathway">
    <text evidence="8">Cell wall biogenesis; peptidoglycan biosynthesis.</text>
</comment>
<dbReference type="KEGG" id="ccho:CCHOA_08965"/>
<comment type="catalytic activity">
    <reaction evidence="1 8">
        <text>L-glutamate = D-glutamate</text>
        <dbReference type="Rhea" id="RHEA:12813"/>
        <dbReference type="ChEBI" id="CHEBI:29985"/>
        <dbReference type="ChEBI" id="CHEBI:29986"/>
        <dbReference type="EC" id="5.1.1.3"/>
    </reaction>
</comment>
<evidence type="ECO:0000256" key="1">
    <source>
        <dbReference type="ARBA" id="ARBA00001602"/>
    </source>
</evidence>
<evidence type="ECO:0000256" key="3">
    <source>
        <dbReference type="ARBA" id="ARBA00022960"/>
    </source>
</evidence>
<keyword evidence="5 8" id="KW-0413">Isomerase</keyword>
<feature type="binding site" evidence="8">
    <location>
        <begin position="96"/>
        <end position="97"/>
    </location>
    <ligand>
        <name>substrate</name>
    </ligand>
</feature>
<gene>
    <name evidence="8 9" type="primary">murI</name>
    <name evidence="9" type="ORF">CCHOA_08965</name>
</gene>
<dbReference type="NCBIfam" id="TIGR00067">
    <property type="entry name" value="glut_race"/>
    <property type="match status" value="1"/>
</dbReference>
<dbReference type="FunFam" id="3.40.50.1860:FF:000002">
    <property type="entry name" value="Glutamate racemase"/>
    <property type="match status" value="1"/>
</dbReference>
<feature type="active site" description="Proton donor/acceptor" evidence="8">
    <location>
        <position position="205"/>
    </location>
</feature>
<feature type="active site" description="Proton donor/acceptor" evidence="8">
    <location>
        <position position="95"/>
    </location>
</feature>
<feature type="binding site" evidence="8">
    <location>
        <begin position="32"/>
        <end position="33"/>
    </location>
    <ligand>
        <name>substrate</name>
    </ligand>
</feature>
<comment type="function">
    <text evidence="8">Provides the (R)-glutamate required for cell wall biosynthesis.</text>
</comment>